<comment type="caution">
    <text evidence="1">The sequence shown here is derived from an EMBL/GenBank/DDBJ whole genome shotgun (WGS) entry which is preliminary data.</text>
</comment>
<dbReference type="AlphaFoldDB" id="A0A2W4ZRC9"/>
<sequence>GTVTNVTEDVADILTTITNNVFETVNNILGGDGLPLPTGPIGLTLDATLDQLTSLNLDLLNGGNVLNVLNETLDLSPVLDPLAGLTGNILSDTSLGVILDPFNYDASAGDHDLAVGADLDVLGLDIPNIALDVPLDAVEFLLGDIDINLDLTNDLLGLGSFQNTPGDTDISLTGGAPLEVLEPVSDITSGVVNVAEDLTGDIDVAGNIGLGLLGTNDTTGTDTDLTVPLNLDIAGFDLVTQTLSLPLDPLEGIVGDIDIDLGAAANLLGNTADTLFDSASGGTGDCGLLAGAGDLLGEGTSELLSHVPHADDLFCTVDSIVGGLFDTAETAVGIALTAPAHTGGLDLGALLPDIGESLDQSPLAWTECVVPDVSGLLGGSLLGATDTPAIDPIAVAAPVISLITPVLPVAGGLLGGGHHGGLFG</sequence>
<dbReference type="Proteomes" id="UP000249557">
    <property type="component" value="Unassembled WGS sequence"/>
</dbReference>
<organism evidence="1 2">
    <name type="scientific">Micavibrio aeruginosavorus</name>
    <dbReference type="NCBI Taxonomy" id="349221"/>
    <lineage>
        <taxon>Bacteria</taxon>
        <taxon>Pseudomonadati</taxon>
        <taxon>Bdellovibrionota</taxon>
        <taxon>Bdellovibrionia</taxon>
        <taxon>Bdellovibrionales</taxon>
        <taxon>Pseudobdellovibrionaceae</taxon>
        <taxon>Micavibrio</taxon>
    </lineage>
</organism>
<protein>
    <submittedName>
        <fullName evidence="1">Uncharacterized protein</fullName>
    </submittedName>
</protein>
<dbReference type="EMBL" id="QFNK01000248">
    <property type="protein sequence ID" value="PZO82689.1"/>
    <property type="molecule type" value="Genomic_DNA"/>
</dbReference>
<accession>A0A2W4ZRC9</accession>
<name>A0A2W4ZRC9_9BACT</name>
<proteinExistence type="predicted"/>
<gene>
    <name evidence="1" type="ORF">DI626_09855</name>
</gene>
<evidence type="ECO:0000313" key="1">
    <source>
        <dbReference type="EMBL" id="PZO82689.1"/>
    </source>
</evidence>
<evidence type="ECO:0000313" key="2">
    <source>
        <dbReference type="Proteomes" id="UP000249557"/>
    </source>
</evidence>
<feature type="non-terminal residue" evidence="1">
    <location>
        <position position="1"/>
    </location>
</feature>
<reference evidence="1 2" key="1">
    <citation type="submission" date="2017-08" db="EMBL/GenBank/DDBJ databases">
        <title>Infants hospitalized years apart are colonized by the same room-sourced microbial strains.</title>
        <authorList>
            <person name="Brooks B."/>
            <person name="Olm M.R."/>
            <person name="Firek B.A."/>
            <person name="Baker R."/>
            <person name="Thomas B.C."/>
            <person name="Morowitz M.J."/>
            <person name="Banfield J.F."/>
        </authorList>
    </citation>
    <scope>NUCLEOTIDE SEQUENCE [LARGE SCALE GENOMIC DNA]</scope>
    <source>
        <strain evidence="1">S2_018_000_R2_104</strain>
    </source>
</reference>